<dbReference type="OrthoDB" id="21390at2"/>
<proteinExistence type="predicted"/>
<organism evidence="3 4">
    <name type="scientific">Thermomonospora echinospora</name>
    <dbReference type="NCBI Taxonomy" id="1992"/>
    <lineage>
        <taxon>Bacteria</taxon>
        <taxon>Bacillati</taxon>
        <taxon>Actinomycetota</taxon>
        <taxon>Actinomycetes</taxon>
        <taxon>Streptosporangiales</taxon>
        <taxon>Thermomonosporaceae</taxon>
        <taxon>Thermomonospora</taxon>
    </lineage>
</organism>
<keyword evidence="4" id="KW-1185">Reference proteome</keyword>
<evidence type="ECO:0000313" key="3">
    <source>
        <dbReference type="EMBL" id="SEG94551.1"/>
    </source>
</evidence>
<evidence type="ECO:0000259" key="2">
    <source>
        <dbReference type="Pfam" id="PF23544"/>
    </source>
</evidence>
<accession>A0A1H6EBB5</accession>
<protein>
    <recommendedName>
        <fullName evidence="2">AtuA-like ferredoxin-fold domain-containing protein</fullName>
    </recommendedName>
</protein>
<feature type="domain" description="AtuA-like ferredoxin-fold" evidence="2">
    <location>
        <begin position="6"/>
        <end position="53"/>
    </location>
</feature>
<dbReference type="Pfam" id="PF23544">
    <property type="entry name" value="AtuA_ferredoxin"/>
    <property type="match status" value="1"/>
</dbReference>
<sequence>MRVRPHDIAHARTGDKGDPSTLSVFPYRDERYAGLVREPTPEVLRRHLADHVQGAVIH</sequence>
<dbReference type="InterPro" id="IPR056362">
    <property type="entry name" value="AtuA-like_ferredoxin_dom"/>
</dbReference>
<dbReference type="AlphaFoldDB" id="A0A1H6EBB5"/>
<reference evidence="4" key="1">
    <citation type="submission" date="2016-10" db="EMBL/GenBank/DDBJ databases">
        <authorList>
            <person name="Varghese N."/>
            <person name="Submissions S."/>
        </authorList>
    </citation>
    <scope>NUCLEOTIDE SEQUENCE [LARGE SCALE GENOMIC DNA]</scope>
    <source>
        <strain evidence="4">DSM 43163</strain>
    </source>
</reference>
<evidence type="ECO:0000256" key="1">
    <source>
        <dbReference type="SAM" id="MobiDB-lite"/>
    </source>
</evidence>
<name>A0A1H6EBB5_9ACTN</name>
<gene>
    <name evidence="3" type="ORF">SAMN04489712_14820</name>
</gene>
<dbReference type="RefSeq" id="WP_160147262.1">
    <property type="nucleotide sequence ID" value="NZ_FNVO01000048.1"/>
</dbReference>
<dbReference type="EMBL" id="FNVO01000048">
    <property type="protein sequence ID" value="SEG94551.1"/>
    <property type="molecule type" value="Genomic_DNA"/>
</dbReference>
<feature type="compositionally biased region" description="Basic and acidic residues" evidence="1">
    <location>
        <begin position="1"/>
        <end position="18"/>
    </location>
</feature>
<evidence type="ECO:0000313" key="4">
    <source>
        <dbReference type="Proteomes" id="UP000236723"/>
    </source>
</evidence>
<feature type="region of interest" description="Disordered" evidence="1">
    <location>
        <begin position="1"/>
        <end position="23"/>
    </location>
</feature>
<dbReference type="Proteomes" id="UP000236723">
    <property type="component" value="Unassembled WGS sequence"/>
</dbReference>